<dbReference type="Proteomes" id="UP000681720">
    <property type="component" value="Unassembled WGS sequence"/>
</dbReference>
<dbReference type="AlphaFoldDB" id="A0A8S2WUB6"/>
<sequence length="44" mass="5407">MDEDEELQSQCFGGDYPAQSFDQPVMKRQRRWWNAYILFYEKIS</sequence>
<name>A0A8S2WUB6_9BILA</name>
<evidence type="ECO:0000313" key="5">
    <source>
        <dbReference type="Proteomes" id="UP000681967"/>
    </source>
</evidence>
<reference evidence="1" key="1">
    <citation type="submission" date="2021-02" db="EMBL/GenBank/DDBJ databases">
        <authorList>
            <person name="Nowell W R."/>
        </authorList>
    </citation>
    <scope>NUCLEOTIDE SEQUENCE</scope>
</reference>
<protein>
    <submittedName>
        <fullName evidence="1">Uncharacterized protein</fullName>
    </submittedName>
</protein>
<dbReference type="EMBL" id="CAJOBJ010179105">
    <property type="protein sequence ID" value="CAF4911510.1"/>
    <property type="molecule type" value="Genomic_DNA"/>
</dbReference>
<feature type="non-terminal residue" evidence="1">
    <location>
        <position position="1"/>
    </location>
</feature>
<gene>
    <name evidence="1" type="ORF">BYL167_LOCUS34228</name>
    <name evidence="2" type="ORF">BYL167_LOCUS38933</name>
    <name evidence="3" type="ORF">GIL414_LOCUS52347</name>
    <name evidence="4" type="ORF">GIL414_LOCUS54048</name>
</gene>
<evidence type="ECO:0000313" key="3">
    <source>
        <dbReference type="EMBL" id="CAF4911510.1"/>
    </source>
</evidence>
<evidence type="ECO:0000313" key="2">
    <source>
        <dbReference type="EMBL" id="CAF4571669.1"/>
    </source>
</evidence>
<evidence type="ECO:0000313" key="4">
    <source>
        <dbReference type="EMBL" id="CAF4945604.1"/>
    </source>
</evidence>
<comment type="caution">
    <text evidence="1">The sequence shown here is derived from an EMBL/GenBank/DDBJ whole genome shotgun (WGS) entry which is preliminary data.</text>
</comment>
<accession>A0A8S2WUB6</accession>
<proteinExistence type="predicted"/>
<dbReference type="EMBL" id="CAJOBH010092437">
    <property type="protein sequence ID" value="CAF4571669.1"/>
    <property type="molecule type" value="Genomic_DNA"/>
</dbReference>
<organism evidence="1 5">
    <name type="scientific">Rotaria magnacalcarata</name>
    <dbReference type="NCBI Taxonomy" id="392030"/>
    <lineage>
        <taxon>Eukaryota</taxon>
        <taxon>Metazoa</taxon>
        <taxon>Spiralia</taxon>
        <taxon>Gnathifera</taxon>
        <taxon>Rotifera</taxon>
        <taxon>Eurotatoria</taxon>
        <taxon>Bdelloidea</taxon>
        <taxon>Philodinida</taxon>
        <taxon>Philodinidae</taxon>
        <taxon>Rotaria</taxon>
    </lineage>
</organism>
<dbReference type="EMBL" id="CAJOBJ010188689">
    <property type="protein sequence ID" value="CAF4945604.1"/>
    <property type="molecule type" value="Genomic_DNA"/>
</dbReference>
<feature type="non-terminal residue" evidence="1">
    <location>
        <position position="44"/>
    </location>
</feature>
<evidence type="ECO:0000313" key="1">
    <source>
        <dbReference type="EMBL" id="CAF4461550.1"/>
    </source>
</evidence>
<dbReference type="EMBL" id="CAJOBH010068788">
    <property type="protein sequence ID" value="CAF4461550.1"/>
    <property type="molecule type" value="Genomic_DNA"/>
</dbReference>
<dbReference type="Proteomes" id="UP000681967">
    <property type="component" value="Unassembled WGS sequence"/>
</dbReference>